<gene>
    <name evidence="8" type="ORF">IEO21_09143</name>
</gene>
<organism evidence="8 9">
    <name type="scientific">Rhodonia placenta</name>
    <dbReference type="NCBI Taxonomy" id="104341"/>
    <lineage>
        <taxon>Eukaryota</taxon>
        <taxon>Fungi</taxon>
        <taxon>Dikarya</taxon>
        <taxon>Basidiomycota</taxon>
        <taxon>Agaricomycotina</taxon>
        <taxon>Agaricomycetes</taxon>
        <taxon>Polyporales</taxon>
        <taxon>Adustoporiaceae</taxon>
        <taxon>Rhodonia</taxon>
    </lineage>
</organism>
<dbReference type="PANTHER" id="PTHR12049">
    <property type="entry name" value="PROTEIN ARGININE METHYLTRANSFERASE NDUFAF7, MITOCHONDRIAL"/>
    <property type="match status" value="1"/>
</dbReference>
<dbReference type="InterPro" id="IPR029063">
    <property type="entry name" value="SAM-dependent_MTases_sf"/>
</dbReference>
<dbReference type="InterPro" id="IPR038375">
    <property type="entry name" value="NDUFAF7_sf"/>
</dbReference>
<evidence type="ECO:0000256" key="4">
    <source>
        <dbReference type="ARBA" id="ARBA00022679"/>
    </source>
</evidence>
<protein>
    <recommendedName>
        <fullName evidence="7">Protein arginine methyltransferase NDUFAF7</fullName>
        <ecNumber evidence="7">2.1.1.320</ecNumber>
    </recommendedName>
</protein>
<dbReference type="Gene3D" id="3.40.50.12710">
    <property type="match status" value="1"/>
</dbReference>
<keyword evidence="3 7" id="KW-0489">Methyltransferase</keyword>
<accession>A0A8H7NUT5</accession>
<dbReference type="GO" id="GO:0005739">
    <property type="term" value="C:mitochondrion"/>
    <property type="evidence" value="ECO:0007669"/>
    <property type="project" value="UniProtKB-SubCell"/>
</dbReference>
<evidence type="ECO:0000256" key="7">
    <source>
        <dbReference type="RuleBase" id="RU364114"/>
    </source>
</evidence>
<proteinExistence type="inferred from homology"/>
<dbReference type="Proteomes" id="UP000639403">
    <property type="component" value="Unassembled WGS sequence"/>
</dbReference>
<evidence type="ECO:0000256" key="2">
    <source>
        <dbReference type="ARBA" id="ARBA00005891"/>
    </source>
</evidence>
<reference evidence="8" key="2">
    <citation type="journal article" name="Front. Microbiol.">
        <title>Degradative Capacity of Two Strains of Rhodonia placenta: From Phenotype to Genotype.</title>
        <authorList>
            <person name="Kolle M."/>
            <person name="Horta M.A.C."/>
            <person name="Nowrousian M."/>
            <person name="Ohm R.A."/>
            <person name="Benz J.P."/>
            <person name="Pilgard A."/>
        </authorList>
    </citation>
    <scope>NUCLEOTIDE SEQUENCE</scope>
    <source>
        <strain evidence="8">FPRL280</strain>
    </source>
</reference>
<name>A0A8H7NUT5_9APHY</name>
<dbReference type="PANTHER" id="PTHR12049:SF7">
    <property type="entry name" value="PROTEIN ARGININE METHYLTRANSFERASE NDUFAF7, MITOCHONDRIAL"/>
    <property type="match status" value="1"/>
</dbReference>
<comment type="subcellular location">
    <subcellularLocation>
        <location evidence="1 7">Mitochondrion</location>
    </subcellularLocation>
</comment>
<dbReference type="AlphaFoldDB" id="A0A8H7NUT5"/>
<evidence type="ECO:0000256" key="1">
    <source>
        <dbReference type="ARBA" id="ARBA00004173"/>
    </source>
</evidence>
<dbReference type="GO" id="GO:0035243">
    <property type="term" value="F:protein-arginine omega-N symmetric methyltransferase activity"/>
    <property type="evidence" value="ECO:0007669"/>
    <property type="project" value="UniProtKB-EC"/>
</dbReference>
<dbReference type="Pfam" id="PF02636">
    <property type="entry name" value="Methyltransf_28"/>
    <property type="match status" value="1"/>
</dbReference>
<comment type="function">
    <text evidence="7">Arginine methyltransferase involved in the assembly or stability of mitochondrial NADH:ubiquinone oxidoreductase complex (complex I).</text>
</comment>
<evidence type="ECO:0000256" key="3">
    <source>
        <dbReference type="ARBA" id="ARBA00022603"/>
    </source>
</evidence>
<dbReference type="InterPro" id="IPR003788">
    <property type="entry name" value="NDUFAF7"/>
</dbReference>
<keyword evidence="4 7" id="KW-0808">Transferase</keyword>
<comment type="caution">
    <text evidence="8">The sequence shown here is derived from an EMBL/GenBank/DDBJ whole genome shotgun (WGS) entry which is preliminary data.</text>
</comment>
<dbReference type="GO" id="GO:0032981">
    <property type="term" value="P:mitochondrial respiratory chain complex I assembly"/>
    <property type="evidence" value="ECO:0007669"/>
    <property type="project" value="TreeGrafter"/>
</dbReference>
<evidence type="ECO:0000256" key="5">
    <source>
        <dbReference type="ARBA" id="ARBA00023128"/>
    </source>
</evidence>
<evidence type="ECO:0000313" key="8">
    <source>
        <dbReference type="EMBL" id="KAF9805213.1"/>
    </source>
</evidence>
<comment type="catalytic activity">
    <reaction evidence="6 7">
        <text>L-arginyl-[protein] + 2 S-adenosyl-L-methionine = N(omega),N(omega)'-dimethyl-L-arginyl-[protein] + 2 S-adenosyl-L-homocysteine + 2 H(+)</text>
        <dbReference type="Rhea" id="RHEA:48108"/>
        <dbReference type="Rhea" id="RHEA-COMP:10532"/>
        <dbReference type="Rhea" id="RHEA-COMP:11992"/>
        <dbReference type="ChEBI" id="CHEBI:15378"/>
        <dbReference type="ChEBI" id="CHEBI:29965"/>
        <dbReference type="ChEBI" id="CHEBI:57856"/>
        <dbReference type="ChEBI" id="CHEBI:59789"/>
        <dbReference type="ChEBI" id="CHEBI:88221"/>
        <dbReference type="EC" id="2.1.1.320"/>
    </reaction>
</comment>
<comment type="similarity">
    <text evidence="2 7">Belongs to the NDUFAF7 family.</text>
</comment>
<reference evidence="8" key="1">
    <citation type="submission" date="2020-11" db="EMBL/GenBank/DDBJ databases">
        <authorList>
            <person name="Koelle M."/>
            <person name="Horta M.A.C."/>
            <person name="Nowrousian M."/>
            <person name="Ohm R.A."/>
            <person name="Benz P."/>
            <person name="Pilgard A."/>
        </authorList>
    </citation>
    <scope>NUCLEOTIDE SEQUENCE</scope>
    <source>
        <strain evidence="8">FPRL280</strain>
    </source>
</reference>
<evidence type="ECO:0000313" key="9">
    <source>
        <dbReference type="Proteomes" id="UP000639403"/>
    </source>
</evidence>
<evidence type="ECO:0000256" key="6">
    <source>
        <dbReference type="ARBA" id="ARBA00048612"/>
    </source>
</evidence>
<keyword evidence="5 7" id="KW-0496">Mitochondrion</keyword>
<dbReference type="EMBL" id="JADOXO010000399">
    <property type="protein sequence ID" value="KAF9805213.1"/>
    <property type="molecule type" value="Genomic_DNA"/>
</dbReference>
<dbReference type="SUPFAM" id="SSF53335">
    <property type="entry name" value="S-adenosyl-L-methionine-dependent methyltransferases"/>
    <property type="match status" value="1"/>
</dbReference>
<dbReference type="EC" id="2.1.1.320" evidence="7"/>
<sequence length="459" mass="50310">MLSRHAAALPCRCKSSATRALVGVCIRPASVARNPRRTYVSAVNPPVTKVEKILGDAIKAAGPVSFATYMQMCLSHPTQGYYMNPSHPVFGSKGDFTTSPEISQVFGELVGIWLLSQWMHAGNGRPIRLVELGPGRGTLVHDVLRVLSQFPTARTAIREIQLIETSSAMRSRQEDKLSGIAQQGWKLEWNSSIDEISSDPSVFTMILAHEFFDALPFHLIQRTQQGWREVLIAANPDAFMQTDKRPLLDFTTTSPPPPTALAKAPARFHRVLAPEPDPTALLLSQSSPRYASLPIGSQVEVSPAAFKIARRIGELVRDPENAKDRSAGCALIVDYGGEKAYGSSFRAFKDHKIVDVFHRPGECDLTVNVDFAYLKEALRDIALPLGPLSQAAFLTRMGLQARVEALKKASSDAERKADIEKAARRLVDLTGMGGQYQVMGVVGVKEPGPSEEELWPFVK</sequence>
<dbReference type="GO" id="GO:0032259">
    <property type="term" value="P:methylation"/>
    <property type="evidence" value="ECO:0007669"/>
    <property type="project" value="UniProtKB-KW"/>
</dbReference>